<evidence type="ECO:0000259" key="11">
    <source>
        <dbReference type="PROSITE" id="PS00624"/>
    </source>
</evidence>
<evidence type="ECO:0000256" key="7">
    <source>
        <dbReference type="PIRSR" id="PIRSR000137-1"/>
    </source>
</evidence>
<comment type="cofactor">
    <cofactor evidence="1 8">
        <name>FAD</name>
        <dbReference type="ChEBI" id="CHEBI:57692"/>
    </cofactor>
</comment>
<keyword evidence="6" id="KW-0560">Oxidoreductase</keyword>
<dbReference type="EMBL" id="RWJN01000100">
    <property type="protein sequence ID" value="TCD67352.1"/>
    <property type="molecule type" value="Genomic_DNA"/>
</dbReference>
<evidence type="ECO:0000256" key="6">
    <source>
        <dbReference type="ARBA" id="ARBA00023002"/>
    </source>
</evidence>
<dbReference type="GO" id="GO:0016614">
    <property type="term" value="F:oxidoreductase activity, acting on CH-OH group of donors"/>
    <property type="evidence" value="ECO:0007669"/>
    <property type="project" value="InterPro"/>
</dbReference>
<dbReference type="PANTHER" id="PTHR11552">
    <property type="entry name" value="GLUCOSE-METHANOL-CHOLINE GMC OXIDOREDUCTASE"/>
    <property type="match status" value="1"/>
</dbReference>
<dbReference type="InterPro" id="IPR007867">
    <property type="entry name" value="GMC_OxRtase_C"/>
</dbReference>
<sequence length="596" mass="65825">MTSHTLDSILAEGPFDYVVIGAGTAGLTLAARLTEDPSVSVLVLEAGGDNINDADILRPVSYGVHLGNEAYSWSYNIVKQQHSREAVWFRGKGLGGSSAINFMCYTRAPASDIDERLGNPGFNSERLTSCLQRARAEGSISFPPNVTADIELMFQQVLEKNGISAAPDPFGGDSNGYWLIPNNYDPATHTRSYSATAFYFPNRHRPNFKVLLYALATRLVTERGDDGMLVATGVELMHDGKRKVVEAKREVIVCAGALKSPQILEMSGIGGKQVLDRCNVPVLVDLPGVGRNTQDHVFITQSYELVDGLPYQTADMLRDPEVAAEHIKLHSMGTGIHTSGMTGFCFTSPVKVSEKAHHIALNNKKQILDQWSSYSPDEQAQYKIFLDRIDRGAPNCEFILYQGLLPSGMELTNALQGDYCEFPCLSWLFTIKLTHVSKHSISNDPTQDPEYDPKHLASDMDMLVEQAKFVRKLTSTSPLKDIIAREILPGPSVQSDSELKEFVKDTVGTMWHTASSCSMMPREIGGVVDSHYKVWFRAAVSYFSFIEVRRTQIYGTNNIRVADLSIIPIHFAAHPMAMVYAIAEHAAELIKEGRLV</sequence>
<feature type="active site" description="Proton donor" evidence="7">
    <location>
        <position position="512"/>
    </location>
</feature>
<feature type="domain" description="Glucose-methanol-choline oxidoreductase N-terminal" evidence="11">
    <location>
        <begin position="256"/>
        <end position="270"/>
    </location>
</feature>
<evidence type="ECO:0000256" key="9">
    <source>
        <dbReference type="RuleBase" id="RU003968"/>
    </source>
</evidence>
<dbReference type="SUPFAM" id="SSF51905">
    <property type="entry name" value="FAD/NAD(P)-binding domain"/>
    <property type="match status" value="1"/>
</dbReference>
<evidence type="ECO:0000256" key="1">
    <source>
        <dbReference type="ARBA" id="ARBA00001974"/>
    </source>
</evidence>
<feature type="binding site" evidence="8">
    <location>
        <begin position="511"/>
        <end position="512"/>
    </location>
    <ligand>
        <name>FAD</name>
        <dbReference type="ChEBI" id="CHEBI:57692"/>
    </ligand>
</feature>
<dbReference type="PROSITE" id="PS00624">
    <property type="entry name" value="GMC_OXRED_2"/>
    <property type="match status" value="1"/>
</dbReference>
<accession>A0A4R0RJP4</accession>
<dbReference type="AlphaFoldDB" id="A0A4R0RJP4"/>
<dbReference type="Gene3D" id="3.50.50.60">
    <property type="entry name" value="FAD/NAD(P)-binding domain"/>
    <property type="match status" value="2"/>
</dbReference>
<keyword evidence="4" id="KW-0732">Signal</keyword>
<dbReference type="Gene3D" id="3.30.560.10">
    <property type="entry name" value="Glucose Oxidase, domain 3"/>
    <property type="match status" value="1"/>
</dbReference>
<dbReference type="Pfam" id="PF00732">
    <property type="entry name" value="GMC_oxred_N"/>
    <property type="match status" value="1"/>
</dbReference>
<keyword evidence="13" id="KW-1185">Reference proteome</keyword>
<evidence type="ECO:0000259" key="10">
    <source>
        <dbReference type="PROSITE" id="PS00623"/>
    </source>
</evidence>
<evidence type="ECO:0000256" key="8">
    <source>
        <dbReference type="PIRSR" id="PIRSR000137-2"/>
    </source>
</evidence>
<proteinExistence type="inferred from homology"/>
<dbReference type="Pfam" id="PF05199">
    <property type="entry name" value="GMC_oxred_C"/>
    <property type="match status" value="1"/>
</dbReference>
<dbReference type="PANTHER" id="PTHR11552:SF201">
    <property type="entry name" value="GLUCOSE-METHANOL-CHOLINE OXIDOREDUCTASE N-TERMINAL DOMAIN-CONTAINING PROTEIN"/>
    <property type="match status" value="1"/>
</dbReference>
<dbReference type="OrthoDB" id="269227at2759"/>
<dbReference type="STRING" id="92696.A0A4R0RJP4"/>
<evidence type="ECO:0000256" key="3">
    <source>
        <dbReference type="ARBA" id="ARBA00022630"/>
    </source>
</evidence>
<dbReference type="InterPro" id="IPR036188">
    <property type="entry name" value="FAD/NAD-bd_sf"/>
</dbReference>
<evidence type="ECO:0000256" key="4">
    <source>
        <dbReference type="ARBA" id="ARBA00022729"/>
    </source>
</evidence>
<feature type="domain" description="Glucose-methanol-choline oxidoreductase N-terminal" evidence="10">
    <location>
        <begin position="91"/>
        <end position="114"/>
    </location>
</feature>
<name>A0A4R0RJP4_9APHY</name>
<evidence type="ECO:0000256" key="5">
    <source>
        <dbReference type="ARBA" id="ARBA00022827"/>
    </source>
</evidence>
<protein>
    <recommendedName>
        <fullName evidence="10 11">Glucose-methanol-choline oxidoreductase N-terminal domain-containing protein</fullName>
    </recommendedName>
</protein>
<dbReference type="SUPFAM" id="SSF54373">
    <property type="entry name" value="FAD-linked reductases, C-terminal domain"/>
    <property type="match status" value="1"/>
</dbReference>
<comment type="similarity">
    <text evidence="2 9">Belongs to the GMC oxidoreductase family.</text>
</comment>
<gene>
    <name evidence="12" type="ORF">EIP91_000219</name>
</gene>
<reference evidence="12 13" key="1">
    <citation type="submission" date="2018-11" db="EMBL/GenBank/DDBJ databases">
        <title>Genome assembly of Steccherinum ochraceum LE-BIN_3174, the white-rot fungus of the Steccherinaceae family (The Residual Polyporoid clade, Polyporales, Basidiomycota).</title>
        <authorList>
            <person name="Fedorova T.V."/>
            <person name="Glazunova O.A."/>
            <person name="Landesman E.O."/>
            <person name="Moiseenko K.V."/>
            <person name="Psurtseva N.V."/>
            <person name="Savinova O.S."/>
            <person name="Shakhova N.V."/>
            <person name="Tyazhelova T.V."/>
            <person name="Vasina D.V."/>
        </authorList>
    </citation>
    <scope>NUCLEOTIDE SEQUENCE [LARGE SCALE GENOMIC DNA]</scope>
    <source>
        <strain evidence="12 13">LE-BIN_3174</strain>
    </source>
</reference>
<dbReference type="PIRSF" id="PIRSF000137">
    <property type="entry name" value="Alcohol_oxidase"/>
    <property type="match status" value="1"/>
</dbReference>
<dbReference type="GO" id="GO:0050660">
    <property type="term" value="F:flavin adenine dinucleotide binding"/>
    <property type="evidence" value="ECO:0007669"/>
    <property type="project" value="InterPro"/>
</dbReference>
<dbReference type="PROSITE" id="PS00623">
    <property type="entry name" value="GMC_OXRED_1"/>
    <property type="match status" value="1"/>
</dbReference>
<dbReference type="Proteomes" id="UP000292702">
    <property type="component" value="Unassembled WGS sequence"/>
</dbReference>
<dbReference type="InterPro" id="IPR000172">
    <property type="entry name" value="GMC_OxRdtase_N"/>
</dbReference>
<dbReference type="InterPro" id="IPR012132">
    <property type="entry name" value="GMC_OxRdtase"/>
</dbReference>
<feature type="active site" description="Proton acceptor" evidence="7">
    <location>
        <position position="574"/>
    </location>
</feature>
<organism evidence="12 13">
    <name type="scientific">Steccherinum ochraceum</name>
    <dbReference type="NCBI Taxonomy" id="92696"/>
    <lineage>
        <taxon>Eukaryota</taxon>
        <taxon>Fungi</taxon>
        <taxon>Dikarya</taxon>
        <taxon>Basidiomycota</taxon>
        <taxon>Agaricomycotina</taxon>
        <taxon>Agaricomycetes</taxon>
        <taxon>Polyporales</taxon>
        <taxon>Steccherinaceae</taxon>
        <taxon>Steccherinum</taxon>
    </lineage>
</organism>
<evidence type="ECO:0000256" key="2">
    <source>
        <dbReference type="ARBA" id="ARBA00010790"/>
    </source>
</evidence>
<evidence type="ECO:0000313" key="12">
    <source>
        <dbReference type="EMBL" id="TCD67352.1"/>
    </source>
</evidence>
<keyword evidence="3 9" id="KW-0285">Flavoprotein</keyword>
<evidence type="ECO:0000313" key="13">
    <source>
        <dbReference type="Proteomes" id="UP000292702"/>
    </source>
</evidence>
<comment type="caution">
    <text evidence="12">The sequence shown here is derived from an EMBL/GenBank/DDBJ whole genome shotgun (WGS) entry which is preliminary data.</text>
</comment>
<keyword evidence="5 8" id="KW-0274">FAD</keyword>